<feature type="transmembrane region" description="Helical" evidence="8">
    <location>
        <begin position="140"/>
        <end position="172"/>
    </location>
</feature>
<keyword evidence="7 8" id="KW-0472">Membrane</keyword>
<accession>A0A1M7R831</accession>
<evidence type="ECO:0000256" key="5">
    <source>
        <dbReference type="ARBA" id="ARBA00022692"/>
    </source>
</evidence>
<evidence type="ECO:0000256" key="6">
    <source>
        <dbReference type="ARBA" id="ARBA00022989"/>
    </source>
</evidence>
<evidence type="ECO:0000313" key="9">
    <source>
        <dbReference type="EMBL" id="SHN42467.1"/>
    </source>
</evidence>
<evidence type="ECO:0000256" key="1">
    <source>
        <dbReference type="ARBA" id="ARBA00004651"/>
    </source>
</evidence>
<keyword evidence="5 8" id="KW-0812">Transmembrane</keyword>
<feature type="transmembrane region" description="Helical" evidence="8">
    <location>
        <begin position="192"/>
        <end position="222"/>
    </location>
</feature>
<keyword evidence="6 8" id="KW-1133">Transmembrane helix</keyword>
<dbReference type="Pfam" id="PF01925">
    <property type="entry name" value="TauE"/>
    <property type="match status" value="1"/>
</dbReference>
<sequence length="257" mass="26487">MHLSLTDITLLIVAGLAAGVVNAFAGGGSLLTFPALIATGLPPVSANVTNSLSVTPGYWSSVYGSRAELTGQRRRALSLAPIGLVGGIAGCILLLVTPAGVFEYIVPFLVLSATAVLGFQTKLRDLVGHPAQLPRARKNATLVILTFLGSAYGGYFGAALGVVLVAVLALVLDETLQRVNALKNVLSAVVGLVTVVVYAIFGPVSWLGVAVTAPATVAGGYLGARLARRLSANALRWTIVIFGTVIGLVLLYRAIWA</sequence>
<feature type="transmembrane region" description="Helical" evidence="8">
    <location>
        <begin position="234"/>
        <end position="255"/>
    </location>
</feature>
<dbReference type="PANTHER" id="PTHR30269:SF0">
    <property type="entry name" value="MEMBRANE TRANSPORTER PROTEIN YFCA-RELATED"/>
    <property type="match status" value="1"/>
</dbReference>
<keyword evidence="3" id="KW-0813">Transport</keyword>
<evidence type="ECO:0000256" key="4">
    <source>
        <dbReference type="ARBA" id="ARBA00022475"/>
    </source>
</evidence>
<organism evidence="9 10">
    <name type="scientific">Cryptosporangium aurantiacum</name>
    <dbReference type="NCBI Taxonomy" id="134849"/>
    <lineage>
        <taxon>Bacteria</taxon>
        <taxon>Bacillati</taxon>
        <taxon>Actinomycetota</taxon>
        <taxon>Actinomycetes</taxon>
        <taxon>Cryptosporangiales</taxon>
        <taxon>Cryptosporangiaceae</taxon>
        <taxon>Cryptosporangium</taxon>
    </lineage>
</organism>
<dbReference type="GO" id="GO:0005886">
    <property type="term" value="C:plasma membrane"/>
    <property type="evidence" value="ECO:0007669"/>
    <property type="project" value="UniProtKB-SubCell"/>
</dbReference>
<evidence type="ECO:0000256" key="8">
    <source>
        <dbReference type="RuleBase" id="RU363041"/>
    </source>
</evidence>
<proteinExistence type="inferred from homology"/>
<gene>
    <name evidence="9" type="ORF">SAMN05443668_108219</name>
</gene>
<dbReference type="InterPro" id="IPR052017">
    <property type="entry name" value="TSUP"/>
</dbReference>
<dbReference type="AlphaFoldDB" id="A0A1M7R831"/>
<evidence type="ECO:0000256" key="3">
    <source>
        <dbReference type="ARBA" id="ARBA00022448"/>
    </source>
</evidence>
<keyword evidence="4 8" id="KW-1003">Cell membrane</keyword>
<comment type="subcellular location">
    <subcellularLocation>
        <location evidence="1 8">Cell membrane</location>
        <topology evidence="1 8">Multi-pass membrane protein</topology>
    </subcellularLocation>
</comment>
<keyword evidence="10" id="KW-1185">Reference proteome</keyword>
<dbReference type="EMBL" id="FRCS01000008">
    <property type="protein sequence ID" value="SHN42467.1"/>
    <property type="molecule type" value="Genomic_DNA"/>
</dbReference>
<protein>
    <recommendedName>
        <fullName evidence="8">Probable membrane transporter protein</fullName>
    </recommendedName>
</protein>
<dbReference type="PANTHER" id="PTHR30269">
    <property type="entry name" value="TRANSMEMBRANE PROTEIN YFCA"/>
    <property type="match status" value="1"/>
</dbReference>
<dbReference type="Proteomes" id="UP000184440">
    <property type="component" value="Unassembled WGS sequence"/>
</dbReference>
<dbReference type="InterPro" id="IPR002781">
    <property type="entry name" value="TM_pro_TauE-like"/>
</dbReference>
<evidence type="ECO:0000313" key="10">
    <source>
        <dbReference type="Proteomes" id="UP000184440"/>
    </source>
</evidence>
<name>A0A1M7R831_9ACTN</name>
<evidence type="ECO:0000256" key="2">
    <source>
        <dbReference type="ARBA" id="ARBA00009142"/>
    </source>
</evidence>
<feature type="transmembrane region" description="Helical" evidence="8">
    <location>
        <begin position="76"/>
        <end position="95"/>
    </location>
</feature>
<evidence type="ECO:0000256" key="7">
    <source>
        <dbReference type="ARBA" id="ARBA00023136"/>
    </source>
</evidence>
<comment type="similarity">
    <text evidence="2 8">Belongs to the 4-toluene sulfonate uptake permease (TSUP) (TC 2.A.102) family.</text>
</comment>
<reference evidence="9 10" key="1">
    <citation type="submission" date="2016-11" db="EMBL/GenBank/DDBJ databases">
        <authorList>
            <person name="Jaros S."/>
            <person name="Januszkiewicz K."/>
            <person name="Wedrychowicz H."/>
        </authorList>
    </citation>
    <scope>NUCLEOTIDE SEQUENCE [LARGE SCALE GENOMIC DNA]</scope>
    <source>
        <strain evidence="9 10">DSM 46144</strain>
    </source>
</reference>